<sequence length="226" mass="23904">MRGQGLGTCQDRSRAHRAAEPTPEIRSSLPASSSSEEQLSSLAFLDANTSLLCCTAGQLCVADLRQRGPLQAAPIPSAQRGQRWCMAVGCGAVGSELSSQPVVCLSSAGQLILMDVRKASQCLASAKCRVPSSSSSAEFLSVSWAPALEGCLAVSGFDGTVHIYDTQSWDGSGCEAQPLFVHKGHAFGERPWVTAHAWHPHKPRTVLSAAADGSLHIWDWVQPHGS</sequence>
<dbReference type="SMART" id="SM00320">
    <property type="entry name" value="WD40"/>
    <property type="match status" value="2"/>
</dbReference>
<evidence type="ECO:0000313" key="4">
    <source>
        <dbReference type="Proteomes" id="UP000237246"/>
    </source>
</evidence>
<dbReference type="InterPro" id="IPR036322">
    <property type="entry name" value="WD40_repeat_dom_sf"/>
</dbReference>
<dbReference type="SUPFAM" id="SSF50978">
    <property type="entry name" value="WD40 repeat-like"/>
    <property type="match status" value="1"/>
</dbReference>
<dbReference type="PROSITE" id="PS50082">
    <property type="entry name" value="WD_REPEATS_2"/>
    <property type="match status" value="1"/>
</dbReference>
<proteinExistence type="predicted"/>
<dbReference type="InterPro" id="IPR042795">
    <property type="entry name" value="Wdr73"/>
</dbReference>
<protein>
    <recommendedName>
        <fullName evidence="5">WD repeat-containing protein 73</fullName>
    </recommendedName>
</protein>
<keyword evidence="4" id="KW-1185">Reference proteome</keyword>
<reference evidence="3 4" key="1">
    <citation type="submission" date="2018-01" db="EMBL/GenBank/DDBJ databases">
        <title>Comparison of the Chinese Bamboo Partridge and Red Junglefowl genome sequences highlights the importance of demography in genome evolution.</title>
        <authorList>
            <person name="Tiley G.P."/>
            <person name="Kimball R.T."/>
            <person name="Braun E.L."/>
            <person name="Burleigh J.G."/>
        </authorList>
    </citation>
    <scope>NUCLEOTIDE SEQUENCE [LARGE SCALE GENOMIC DNA]</scope>
    <source>
        <strain evidence="3">RTK389</strain>
        <tissue evidence="3">Blood</tissue>
    </source>
</reference>
<dbReference type="PANTHER" id="PTHR46947">
    <property type="entry name" value="WD REPEAT-CONTAINING PROTEIN 73"/>
    <property type="match status" value="1"/>
</dbReference>
<dbReference type="InterPro" id="IPR001680">
    <property type="entry name" value="WD40_rpt"/>
</dbReference>
<feature type="region of interest" description="Disordered" evidence="2">
    <location>
        <begin position="1"/>
        <end position="33"/>
    </location>
</feature>
<feature type="repeat" description="WD" evidence="1">
    <location>
        <begin position="186"/>
        <end position="219"/>
    </location>
</feature>
<evidence type="ECO:0008006" key="5">
    <source>
        <dbReference type="Google" id="ProtNLM"/>
    </source>
</evidence>
<dbReference type="Gene3D" id="2.130.10.10">
    <property type="entry name" value="YVTN repeat-like/Quinoprotein amine dehydrogenase"/>
    <property type="match status" value="1"/>
</dbReference>
<dbReference type="InterPro" id="IPR015943">
    <property type="entry name" value="WD40/YVTN_repeat-like_dom_sf"/>
</dbReference>
<dbReference type="PANTHER" id="PTHR46947:SF1">
    <property type="entry name" value="WD REPEAT-CONTAINING PROTEIN 73"/>
    <property type="match status" value="1"/>
</dbReference>
<dbReference type="Proteomes" id="UP000237246">
    <property type="component" value="Unassembled WGS sequence"/>
</dbReference>
<comment type="caution">
    <text evidence="3">The sequence shown here is derived from an EMBL/GenBank/DDBJ whole genome shotgun (WGS) entry which is preliminary data.</text>
</comment>
<evidence type="ECO:0000256" key="2">
    <source>
        <dbReference type="SAM" id="MobiDB-lite"/>
    </source>
</evidence>
<keyword evidence="1" id="KW-0853">WD repeat</keyword>
<dbReference type="GO" id="GO:0031122">
    <property type="term" value="P:cytoplasmic microtubule organization"/>
    <property type="evidence" value="ECO:0007669"/>
    <property type="project" value="TreeGrafter"/>
</dbReference>
<accession>A0A2P4SAJ8</accession>
<evidence type="ECO:0000313" key="3">
    <source>
        <dbReference type="EMBL" id="POI21141.1"/>
    </source>
</evidence>
<name>A0A2P4SAJ8_BAMTH</name>
<dbReference type="GO" id="GO:0005829">
    <property type="term" value="C:cytosol"/>
    <property type="evidence" value="ECO:0007669"/>
    <property type="project" value="TreeGrafter"/>
</dbReference>
<dbReference type="AlphaFoldDB" id="A0A2P4SAJ8"/>
<gene>
    <name evidence="3" type="ORF">CIB84_015112</name>
</gene>
<dbReference type="Pfam" id="PF00400">
    <property type="entry name" value="WD40"/>
    <property type="match status" value="1"/>
</dbReference>
<evidence type="ECO:0000256" key="1">
    <source>
        <dbReference type="PROSITE-ProRule" id="PRU00221"/>
    </source>
</evidence>
<organism evidence="3 4">
    <name type="scientific">Bambusicola thoracicus</name>
    <name type="common">Chinese bamboo-partridge</name>
    <name type="synonym">Perdix thoracica</name>
    <dbReference type="NCBI Taxonomy" id="9083"/>
    <lineage>
        <taxon>Eukaryota</taxon>
        <taxon>Metazoa</taxon>
        <taxon>Chordata</taxon>
        <taxon>Craniata</taxon>
        <taxon>Vertebrata</taxon>
        <taxon>Euteleostomi</taxon>
        <taxon>Archelosauria</taxon>
        <taxon>Archosauria</taxon>
        <taxon>Dinosauria</taxon>
        <taxon>Saurischia</taxon>
        <taxon>Theropoda</taxon>
        <taxon>Coelurosauria</taxon>
        <taxon>Aves</taxon>
        <taxon>Neognathae</taxon>
        <taxon>Galloanserae</taxon>
        <taxon>Galliformes</taxon>
        <taxon>Phasianidae</taxon>
        <taxon>Perdicinae</taxon>
        <taxon>Bambusicola</taxon>
    </lineage>
</organism>
<dbReference type="GO" id="GO:0000922">
    <property type="term" value="C:spindle pole"/>
    <property type="evidence" value="ECO:0007669"/>
    <property type="project" value="TreeGrafter"/>
</dbReference>
<dbReference type="EMBL" id="PPHD01072979">
    <property type="protein sequence ID" value="POI21141.1"/>
    <property type="molecule type" value="Genomic_DNA"/>
</dbReference>
<dbReference type="OrthoDB" id="9822052at2759"/>